<dbReference type="EMBL" id="JARUMK010000001">
    <property type="protein sequence ID" value="MEH0563315.1"/>
    <property type="molecule type" value="Genomic_DNA"/>
</dbReference>
<proteinExistence type="predicted"/>
<reference evidence="1 2" key="1">
    <citation type="submission" date="2023-04" db="EMBL/GenBank/DDBJ databases">
        <title>Genomic diversity of scab-causing Streptomyces spp. in the province of Quebec, Canada.</title>
        <authorList>
            <person name="Biessy A."/>
            <person name="Cadieux M."/>
            <person name="Ciotola M."/>
            <person name="Filion M."/>
        </authorList>
    </citation>
    <scope>NUCLEOTIDE SEQUENCE [LARGE SCALE GENOMIC DNA]</scope>
    <source>
        <strain evidence="1 2">B21-103</strain>
    </source>
</reference>
<evidence type="ECO:0000313" key="2">
    <source>
        <dbReference type="Proteomes" id="UP001382181"/>
    </source>
</evidence>
<comment type="caution">
    <text evidence="1">The sequence shown here is derived from an EMBL/GenBank/DDBJ whole genome shotgun (WGS) entry which is preliminary data.</text>
</comment>
<name>A0ABU8AC06_9ACTN</name>
<dbReference type="RefSeq" id="WP_261988331.1">
    <property type="nucleotide sequence ID" value="NZ_JARUMK010000001.1"/>
</dbReference>
<gene>
    <name evidence="1" type="ORF">QBA37_29390</name>
</gene>
<protein>
    <submittedName>
        <fullName evidence="1">Uncharacterized protein</fullName>
    </submittedName>
</protein>
<organism evidence="1 2">
    <name type="scientific">Streptomyces silvae</name>
    <dbReference type="NCBI Taxonomy" id="2803812"/>
    <lineage>
        <taxon>Bacteria</taxon>
        <taxon>Bacillati</taxon>
        <taxon>Actinomycetota</taxon>
        <taxon>Actinomycetes</taxon>
        <taxon>Kitasatosporales</taxon>
        <taxon>Streptomycetaceae</taxon>
        <taxon>Streptomyces</taxon>
    </lineage>
</organism>
<sequence>MGGRRRTDRDARLHLDGPHLHLEVRAPAEGAGLLSELFGPAA</sequence>
<dbReference type="Proteomes" id="UP001382181">
    <property type="component" value="Unassembled WGS sequence"/>
</dbReference>
<keyword evidence="2" id="KW-1185">Reference proteome</keyword>
<evidence type="ECO:0000313" key="1">
    <source>
        <dbReference type="EMBL" id="MEH0563315.1"/>
    </source>
</evidence>
<accession>A0ABU8AC06</accession>